<evidence type="ECO:0000313" key="4">
    <source>
        <dbReference type="EMBL" id="QOQ79364.1"/>
    </source>
</evidence>
<dbReference type="Gene3D" id="3.30.370.10">
    <property type="entry name" value="Barstar-like"/>
    <property type="match status" value="1"/>
</dbReference>
<comment type="similarity">
    <text evidence="1">Belongs to the barstar family.</text>
</comment>
<dbReference type="InterPro" id="IPR035905">
    <property type="entry name" value="Barstar-like_sf"/>
</dbReference>
<evidence type="ECO:0000313" key="3">
    <source>
        <dbReference type="EMBL" id="AMB97746.1"/>
    </source>
</evidence>
<dbReference type="Pfam" id="PF01337">
    <property type="entry name" value="Barstar"/>
    <property type="match status" value="1"/>
</dbReference>
<dbReference type="KEGG" id="aui:APT62_08455"/>
<dbReference type="AlphaFoldDB" id="A0A0U4VZ23"/>
<dbReference type="GeneID" id="92867035"/>
<feature type="domain" description="Barstar (barnase inhibitor)" evidence="2">
    <location>
        <begin position="1"/>
        <end position="81"/>
    </location>
</feature>
<sequence>MQTLIIDGQDLYGQKDLHDYLAKALDFPSYYGANLDALHDMLTSWQTPIIIYLVNLDALSDHLGATYSKKFLKLLLDVEEKNAFLTILR</sequence>
<organism evidence="4 7">
    <name type="scientific">Aerococcus urinaeequi</name>
    <dbReference type="NCBI Taxonomy" id="51665"/>
    <lineage>
        <taxon>Bacteria</taxon>
        <taxon>Bacillati</taxon>
        <taxon>Bacillota</taxon>
        <taxon>Bacilli</taxon>
        <taxon>Lactobacillales</taxon>
        <taxon>Aerococcaceae</taxon>
        <taxon>Aerococcus</taxon>
    </lineage>
</organism>
<dbReference type="Proteomes" id="UP001164714">
    <property type="component" value="Chromosome"/>
</dbReference>
<dbReference type="Proteomes" id="UP000067698">
    <property type="component" value="Chromosome"/>
</dbReference>
<accession>A0A0U4VZ23</accession>
<dbReference type="EMBL" id="CP063065">
    <property type="protein sequence ID" value="QOQ79364.1"/>
    <property type="molecule type" value="Genomic_DNA"/>
</dbReference>
<evidence type="ECO:0000259" key="2">
    <source>
        <dbReference type="Pfam" id="PF01337"/>
    </source>
</evidence>
<reference evidence="5" key="4">
    <citation type="submission" date="2022-12" db="EMBL/GenBank/DDBJ databases">
        <title>Whole genome sequence analysis of a duck derived balloon bacteium Aerococcus urinaeequi henan2020.</title>
        <authorList>
            <person name="Zhang H."/>
            <person name="Qiao H.X."/>
            <person name="Bian C.Z."/>
            <person name="Shu J.C."/>
        </authorList>
    </citation>
    <scope>NUCLEOTIDE SEQUENCE</scope>
    <source>
        <strain evidence="5">2020-HN-1</strain>
    </source>
</reference>
<dbReference type="SUPFAM" id="SSF52038">
    <property type="entry name" value="Barstar-related"/>
    <property type="match status" value="1"/>
</dbReference>
<dbReference type="EMBL" id="CP014162">
    <property type="protein sequence ID" value="AMB97746.1"/>
    <property type="molecule type" value="Genomic_DNA"/>
</dbReference>
<reference evidence="3 6" key="1">
    <citation type="journal article" date="2016" name="Genome Announc.">
        <title>Complete Genome Sequences of Aerococcus christensenii CCUG 28831T, Aerococcus sanguinicola CCUG 43001T, Aerococcus urinae CCUG 36881T, Aerococcus urinaeequi CCUG 28094T, Aerococcus urinaehominis CCUG 42038 BT, and Aerococcus viridans CCUG 4311T.</title>
        <authorList>
            <person name="Carkaci D."/>
            <person name="Dargis R."/>
            <person name="Nielsen X.C."/>
            <person name="Skovgaard O."/>
            <person name="Fuursted K."/>
            <person name="Christensen J.J."/>
        </authorList>
    </citation>
    <scope>NUCLEOTIDE SEQUENCE [LARGE SCALE GENOMIC DNA]</scope>
    <source>
        <strain evidence="3 6">CCUG28094</strain>
    </source>
</reference>
<evidence type="ECO:0000313" key="7">
    <source>
        <dbReference type="Proteomes" id="UP000595091"/>
    </source>
</evidence>
<reference evidence="4 7" key="3">
    <citation type="submission" date="2020-10" db="EMBL/GenBank/DDBJ databases">
        <title>Plasmid carrying two tetracycline resistance determinant.</title>
        <authorList>
            <person name="Yang Q."/>
        </authorList>
    </citation>
    <scope>NUCLEOTIDE SEQUENCE [LARGE SCALE GENOMIC DNA]</scope>
    <source>
        <strain evidence="4 7">T43</strain>
    </source>
</reference>
<gene>
    <name evidence="3" type="ORF">AWM74_05650</name>
    <name evidence="4" type="ORF">IMX20_01210</name>
    <name evidence="5" type="ORF">OZ415_01450</name>
</gene>
<dbReference type="InterPro" id="IPR000468">
    <property type="entry name" value="Barstar"/>
</dbReference>
<name>A0A0U4VZ23_9LACT</name>
<dbReference type="OrthoDB" id="7575400at2"/>
<reference evidence="6" key="2">
    <citation type="submission" date="2016-01" db="EMBL/GenBank/DDBJ databases">
        <title>Six Aerococcus type strain genome sequencing and assembly using PacBio and Illumina Hiseq.</title>
        <authorList>
            <person name="Carkaci D."/>
            <person name="Dargis R."/>
            <person name="Nielsen X.C."/>
            <person name="Skovgaard O."/>
            <person name="Fuursted K."/>
            <person name="Christensen J.J."/>
        </authorList>
    </citation>
    <scope>NUCLEOTIDE SEQUENCE [LARGE SCALE GENOMIC DNA]</scope>
    <source>
        <strain evidence="6">CCUG28094</strain>
    </source>
</reference>
<protein>
    <submittedName>
        <fullName evidence="4">Barstar family protein</fullName>
    </submittedName>
    <submittedName>
        <fullName evidence="3">Ribonuclease barnase inhibitor barstar</fullName>
    </submittedName>
</protein>
<evidence type="ECO:0000313" key="5">
    <source>
        <dbReference type="EMBL" id="WAT24797.1"/>
    </source>
</evidence>
<dbReference type="RefSeq" id="WP_026465828.1">
    <property type="nucleotide sequence ID" value="NZ_CP013988.1"/>
</dbReference>
<dbReference type="Proteomes" id="UP000595091">
    <property type="component" value="Chromosome"/>
</dbReference>
<evidence type="ECO:0000256" key="1">
    <source>
        <dbReference type="ARBA" id="ARBA00006845"/>
    </source>
</evidence>
<proteinExistence type="inferred from homology"/>
<evidence type="ECO:0000313" key="6">
    <source>
        <dbReference type="Proteomes" id="UP000067698"/>
    </source>
</evidence>
<dbReference type="EMBL" id="CP114063">
    <property type="protein sequence ID" value="WAT24797.1"/>
    <property type="molecule type" value="Genomic_DNA"/>
</dbReference>